<dbReference type="Gene3D" id="3.30.460.10">
    <property type="entry name" value="Beta Polymerase, domain 2"/>
    <property type="match status" value="1"/>
</dbReference>
<dbReference type="AlphaFoldDB" id="A0A0G0CXN2"/>
<dbReference type="Pfam" id="PF18765">
    <property type="entry name" value="Polbeta"/>
    <property type="match status" value="1"/>
</dbReference>
<dbReference type="InterPro" id="IPR052930">
    <property type="entry name" value="TA_antitoxin_MntA"/>
</dbReference>
<dbReference type="InterPro" id="IPR041633">
    <property type="entry name" value="Polbeta"/>
</dbReference>
<reference evidence="2 3" key="1">
    <citation type="journal article" date="2015" name="Nature">
        <title>rRNA introns, odd ribosomes, and small enigmatic genomes across a large radiation of phyla.</title>
        <authorList>
            <person name="Brown C.T."/>
            <person name="Hug L.A."/>
            <person name="Thomas B.C."/>
            <person name="Sharon I."/>
            <person name="Castelle C.J."/>
            <person name="Singh A."/>
            <person name="Wilkins M.J."/>
            <person name="Williams K.H."/>
            <person name="Banfield J.F."/>
        </authorList>
    </citation>
    <scope>NUCLEOTIDE SEQUENCE [LARGE SCALE GENOMIC DNA]</scope>
</reference>
<accession>A0A0G0CXN2</accession>
<comment type="caution">
    <text evidence="2">The sequence shown here is derived from an EMBL/GenBank/DDBJ whole genome shotgun (WGS) entry which is preliminary data.</text>
</comment>
<gene>
    <name evidence="2" type="ORF">UR89_C0040G0003</name>
</gene>
<dbReference type="PANTHER" id="PTHR43852">
    <property type="entry name" value="NUCLEOTIDYLTRANSFERASE"/>
    <property type="match status" value="1"/>
</dbReference>
<dbReference type="SUPFAM" id="SSF81301">
    <property type="entry name" value="Nucleotidyltransferase"/>
    <property type="match status" value="1"/>
</dbReference>
<dbReference type="PATRIC" id="fig|1618479.3.peg.565"/>
<dbReference type="InterPro" id="IPR043519">
    <property type="entry name" value="NT_sf"/>
</dbReference>
<organism evidence="2 3">
    <name type="scientific">Candidatus Roizmanbacteria bacterium GW2011_GWA2_35_8</name>
    <dbReference type="NCBI Taxonomy" id="1618479"/>
    <lineage>
        <taxon>Bacteria</taxon>
        <taxon>Candidatus Roizmaniibacteriota</taxon>
    </lineage>
</organism>
<protein>
    <recommendedName>
        <fullName evidence="1">Polymerase beta nucleotidyltransferase domain-containing protein</fullName>
    </recommendedName>
</protein>
<evidence type="ECO:0000313" key="3">
    <source>
        <dbReference type="Proteomes" id="UP000034536"/>
    </source>
</evidence>
<dbReference type="CDD" id="cd05403">
    <property type="entry name" value="NT_KNTase_like"/>
    <property type="match status" value="1"/>
</dbReference>
<feature type="domain" description="Polymerase beta nucleotidyltransferase" evidence="1">
    <location>
        <begin position="11"/>
        <end position="100"/>
    </location>
</feature>
<evidence type="ECO:0000259" key="1">
    <source>
        <dbReference type="Pfam" id="PF18765"/>
    </source>
</evidence>
<dbReference type="Proteomes" id="UP000034536">
    <property type="component" value="Unassembled WGS sequence"/>
</dbReference>
<proteinExistence type="predicted"/>
<dbReference type="NCBIfam" id="NF047752">
    <property type="entry name" value="MntA_antitoxin"/>
    <property type="match status" value="1"/>
</dbReference>
<dbReference type="PANTHER" id="PTHR43852:SF3">
    <property type="entry name" value="NUCLEOTIDYLTRANSFERASE"/>
    <property type="match status" value="1"/>
</dbReference>
<name>A0A0G0CXN2_9BACT</name>
<evidence type="ECO:0000313" key="2">
    <source>
        <dbReference type="EMBL" id="KKP85833.1"/>
    </source>
</evidence>
<sequence length="128" mass="14946">MYIGPFYFDTKEIFGKYPEVKLVYFFGSQAEGKAGPMSDYDFAIYFDEKTPKQKRFDLILKLNGILTSLFKTNQVDIVTLNDDVGSLLKYQAIKGKLIYHVEPYKMIAEPQVLNEYFDFQVFSKQHNL</sequence>
<dbReference type="EMBL" id="LBQX01000040">
    <property type="protein sequence ID" value="KKP85833.1"/>
    <property type="molecule type" value="Genomic_DNA"/>
</dbReference>